<proteinExistence type="predicted"/>
<dbReference type="GO" id="GO:0032993">
    <property type="term" value="C:protein-DNA complex"/>
    <property type="evidence" value="ECO:0007669"/>
    <property type="project" value="TreeGrafter"/>
</dbReference>
<evidence type="ECO:0000256" key="5">
    <source>
        <dbReference type="PROSITE-ProRule" id="PRU01091"/>
    </source>
</evidence>
<sequence>MGIEGALRFATYCGFVDWKVVPRERELTSRRPQILIGSTDADYYLLLVHILEAEGYDVTLGSGVEEIVHLARENHVDAILLDCRSGETLAPETCLRLKQEPQTVGIMTVALVGPGAEGRFIDLLKAGIDENFVRPIAPAKLLGFLRNRVLFQSGSHPSAGDGRILAYAGIELNTVRHSVRRFGISVHLGPIEFRLLQFLMENREQACSRAQLIEAGWPERRYVDAKTVNVHVGRLRKALNVAGGSDVIRTVRSSGYMLDASRLDDPHEAADRSGEDTDG</sequence>
<reference evidence="8 9" key="1">
    <citation type="submission" date="2019-06" db="EMBL/GenBank/DDBJ databases">
        <title>Pac Bio to generate improved reference genome sequences for organisms with transposon mutant libraries (support for FEBA project).</title>
        <authorList>
            <person name="Blow M."/>
        </authorList>
    </citation>
    <scope>NUCLEOTIDE SEQUENCE [LARGE SCALE GENOMIC DNA]</scope>
    <source>
        <strain evidence="8 9">USDA 1844</strain>
    </source>
</reference>
<evidence type="ECO:0000313" key="9">
    <source>
        <dbReference type="Proteomes" id="UP000319824"/>
    </source>
</evidence>
<dbReference type="InterPro" id="IPR036388">
    <property type="entry name" value="WH-like_DNA-bd_sf"/>
</dbReference>
<accession>A0A559SWJ4</accession>
<dbReference type="GO" id="GO:0000156">
    <property type="term" value="F:phosphorelay response regulator activity"/>
    <property type="evidence" value="ECO:0007669"/>
    <property type="project" value="TreeGrafter"/>
</dbReference>
<dbReference type="PROSITE" id="PS50110">
    <property type="entry name" value="RESPONSE_REGULATORY"/>
    <property type="match status" value="1"/>
</dbReference>
<dbReference type="SUPFAM" id="SSF52172">
    <property type="entry name" value="CheY-like"/>
    <property type="match status" value="1"/>
</dbReference>
<evidence type="ECO:0000313" key="8">
    <source>
        <dbReference type="EMBL" id="TVZ66711.1"/>
    </source>
</evidence>
<keyword evidence="3 5" id="KW-0238">DNA-binding</keyword>
<dbReference type="GO" id="GO:0006355">
    <property type="term" value="P:regulation of DNA-templated transcription"/>
    <property type="evidence" value="ECO:0007669"/>
    <property type="project" value="InterPro"/>
</dbReference>
<dbReference type="AlphaFoldDB" id="A0A559SWJ4"/>
<dbReference type="CDD" id="cd00383">
    <property type="entry name" value="trans_reg_C"/>
    <property type="match status" value="1"/>
</dbReference>
<dbReference type="SUPFAM" id="SSF46894">
    <property type="entry name" value="C-terminal effector domain of the bipartite response regulators"/>
    <property type="match status" value="1"/>
</dbReference>
<dbReference type="InterPro" id="IPR011006">
    <property type="entry name" value="CheY-like_superfamily"/>
</dbReference>
<evidence type="ECO:0000259" key="6">
    <source>
        <dbReference type="PROSITE" id="PS50110"/>
    </source>
</evidence>
<protein>
    <submittedName>
        <fullName evidence="8">Two-component system phosphate regulon response regulator PhoB</fullName>
    </submittedName>
</protein>
<organism evidence="8 9">
    <name type="scientific">Rhizobium mongolense USDA 1844</name>
    <dbReference type="NCBI Taxonomy" id="1079460"/>
    <lineage>
        <taxon>Bacteria</taxon>
        <taxon>Pseudomonadati</taxon>
        <taxon>Pseudomonadota</taxon>
        <taxon>Alphaproteobacteria</taxon>
        <taxon>Hyphomicrobiales</taxon>
        <taxon>Rhizobiaceae</taxon>
        <taxon>Rhizobium/Agrobacterium group</taxon>
        <taxon>Rhizobium</taxon>
    </lineage>
</organism>
<evidence type="ECO:0000256" key="2">
    <source>
        <dbReference type="ARBA" id="ARBA00023012"/>
    </source>
</evidence>
<feature type="modified residue" description="4-aspartylphosphate" evidence="4">
    <location>
        <position position="82"/>
    </location>
</feature>
<dbReference type="InterPro" id="IPR001867">
    <property type="entry name" value="OmpR/PhoB-type_DNA-bd"/>
</dbReference>
<keyword evidence="1 4" id="KW-0597">Phosphoprotein</keyword>
<dbReference type="PROSITE" id="PS51755">
    <property type="entry name" value="OMPR_PHOB"/>
    <property type="match status" value="1"/>
</dbReference>
<dbReference type="Gene3D" id="3.40.50.2300">
    <property type="match status" value="1"/>
</dbReference>
<evidence type="ECO:0000256" key="3">
    <source>
        <dbReference type="ARBA" id="ARBA00023125"/>
    </source>
</evidence>
<dbReference type="GO" id="GO:0005829">
    <property type="term" value="C:cytosol"/>
    <property type="evidence" value="ECO:0007669"/>
    <property type="project" value="TreeGrafter"/>
</dbReference>
<dbReference type="EMBL" id="VISO01000003">
    <property type="protein sequence ID" value="TVZ66711.1"/>
    <property type="molecule type" value="Genomic_DNA"/>
</dbReference>
<dbReference type="InterPro" id="IPR001789">
    <property type="entry name" value="Sig_transdc_resp-reg_receiver"/>
</dbReference>
<evidence type="ECO:0000259" key="7">
    <source>
        <dbReference type="PROSITE" id="PS51755"/>
    </source>
</evidence>
<dbReference type="Proteomes" id="UP000319824">
    <property type="component" value="Unassembled WGS sequence"/>
</dbReference>
<dbReference type="PANTHER" id="PTHR48111:SF40">
    <property type="entry name" value="PHOSPHATE REGULON TRANSCRIPTIONAL REGULATORY PROTEIN PHOB"/>
    <property type="match status" value="1"/>
</dbReference>
<gene>
    <name evidence="8" type="ORF">BCL32_7120</name>
</gene>
<dbReference type="InterPro" id="IPR039420">
    <property type="entry name" value="WalR-like"/>
</dbReference>
<dbReference type="GO" id="GO:0000976">
    <property type="term" value="F:transcription cis-regulatory region binding"/>
    <property type="evidence" value="ECO:0007669"/>
    <property type="project" value="TreeGrafter"/>
</dbReference>
<dbReference type="SMART" id="SM00862">
    <property type="entry name" value="Trans_reg_C"/>
    <property type="match status" value="1"/>
</dbReference>
<dbReference type="InterPro" id="IPR016032">
    <property type="entry name" value="Sig_transdc_resp-reg_C-effctor"/>
</dbReference>
<dbReference type="Pfam" id="PF00486">
    <property type="entry name" value="Trans_reg_C"/>
    <property type="match status" value="1"/>
</dbReference>
<dbReference type="PANTHER" id="PTHR48111">
    <property type="entry name" value="REGULATOR OF RPOS"/>
    <property type="match status" value="1"/>
</dbReference>
<feature type="DNA-binding region" description="OmpR/PhoB-type" evidence="5">
    <location>
        <begin position="162"/>
        <end position="260"/>
    </location>
</feature>
<dbReference type="Gene3D" id="1.10.10.10">
    <property type="entry name" value="Winged helix-like DNA-binding domain superfamily/Winged helix DNA-binding domain"/>
    <property type="match status" value="1"/>
</dbReference>
<feature type="domain" description="OmpR/PhoB-type" evidence="7">
    <location>
        <begin position="162"/>
        <end position="260"/>
    </location>
</feature>
<name>A0A559SWJ4_9HYPH</name>
<evidence type="ECO:0000256" key="1">
    <source>
        <dbReference type="ARBA" id="ARBA00022553"/>
    </source>
</evidence>
<keyword evidence="2" id="KW-0902">Two-component regulatory system</keyword>
<feature type="domain" description="Response regulatory" evidence="6">
    <location>
        <begin position="33"/>
        <end position="149"/>
    </location>
</feature>
<evidence type="ECO:0000256" key="4">
    <source>
        <dbReference type="PROSITE-ProRule" id="PRU00169"/>
    </source>
</evidence>
<comment type="caution">
    <text evidence="8">The sequence shown here is derived from an EMBL/GenBank/DDBJ whole genome shotgun (WGS) entry which is preliminary data.</text>
</comment>